<dbReference type="EMBL" id="LFZW01000001">
    <property type="protein sequence ID" value="KMY48270.1"/>
    <property type="molecule type" value="Genomic_DNA"/>
</dbReference>
<feature type="transmembrane region" description="Helical" evidence="6">
    <location>
        <begin position="49"/>
        <end position="67"/>
    </location>
</feature>
<feature type="transmembrane region" description="Helical" evidence="6">
    <location>
        <begin position="341"/>
        <end position="367"/>
    </location>
</feature>
<keyword evidence="9" id="KW-1185">Reference proteome</keyword>
<dbReference type="PANTHER" id="PTHR11662">
    <property type="entry name" value="SOLUTE CARRIER FAMILY 17"/>
    <property type="match status" value="1"/>
</dbReference>
<evidence type="ECO:0000313" key="8">
    <source>
        <dbReference type="EMBL" id="KMY48270.1"/>
    </source>
</evidence>
<feature type="transmembrane region" description="Helical" evidence="6">
    <location>
        <begin position="141"/>
        <end position="162"/>
    </location>
</feature>
<organism evidence="8 9">
    <name type="scientific">Peribacillus loiseleuriae</name>
    <dbReference type="NCBI Taxonomy" id="1679170"/>
    <lineage>
        <taxon>Bacteria</taxon>
        <taxon>Bacillati</taxon>
        <taxon>Bacillota</taxon>
        <taxon>Bacilli</taxon>
        <taxon>Bacillales</taxon>
        <taxon>Bacillaceae</taxon>
        <taxon>Peribacillus</taxon>
    </lineage>
</organism>
<protein>
    <recommendedName>
        <fullName evidence="7">Major facilitator superfamily (MFS) profile domain-containing protein</fullName>
    </recommendedName>
</protein>
<dbReference type="InterPro" id="IPR050382">
    <property type="entry name" value="MFS_Na/Anion_cotransporter"/>
</dbReference>
<evidence type="ECO:0000256" key="6">
    <source>
        <dbReference type="SAM" id="Phobius"/>
    </source>
</evidence>
<dbReference type="InterPro" id="IPR036259">
    <property type="entry name" value="MFS_trans_sf"/>
</dbReference>
<evidence type="ECO:0000256" key="4">
    <source>
        <dbReference type="ARBA" id="ARBA00022989"/>
    </source>
</evidence>
<evidence type="ECO:0000313" key="9">
    <source>
        <dbReference type="Proteomes" id="UP000037146"/>
    </source>
</evidence>
<comment type="subcellular location">
    <subcellularLocation>
        <location evidence="1">Cell membrane</location>
        <topology evidence="1">Multi-pass membrane protein</topology>
    </subcellularLocation>
</comment>
<feature type="transmembrane region" description="Helical" evidence="6">
    <location>
        <begin position="373"/>
        <end position="392"/>
    </location>
</feature>
<keyword evidence="5 6" id="KW-0472">Membrane</keyword>
<dbReference type="PROSITE" id="PS50850">
    <property type="entry name" value="MFS"/>
    <property type="match status" value="1"/>
</dbReference>
<reference evidence="9" key="1">
    <citation type="submission" date="2015-07" db="EMBL/GenBank/DDBJ databases">
        <title>Genome sequencing project for genomic taxonomy and phylogenomics of Bacillus-like bacteria.</title>
        <authorList>
            <person name="Liu B."/>
            <person name="Wang J."/>
            <person name="Zhu Y."/>
            <person name="Liu G."/>
            <person name="Chen Q."/>
            <person name="Chen Z."/>
            <person name="Lan J."/>
            <person name="Che J."/>
            <person name="Ge C."/>
            <person name="Shi H."/>
            <person name="Pan Z."/>
            <person name="Liu X."/>
        </authorList>
    </citation>
    <scope>NUCLEOTIDE SEQUENCE [LARGE SCALE GENOMIC DNA]</scope>
    <source>
        <strain evidence="9">FJAT-27997</strain>
    </source>
</reference>
<sequence>MSESANNSREKMILLVLYFGWIISYIDRTVISLAIVQIGEDLTLDASKLGIVLSAFFMGYALMQIPGGWLADRFGSRKVIVAAVVAWSIFTALSGLAWSLTSLILIRFLFGIGEGGYPAASTKAISDYFPADKRTKAQSTMMSSNAFGAALAPIICAPLLVAFGWRNVFLFVGLLGIVFLVWFLLSTRQAGNYSNSGVAVKPSRKEYTQLLRNSYLWKVLLIFFFVNVTNWGLISWMPSYLMQGLGIDLKSVGLFTAIPSLFLTIGMIISGRIINKIGSKAKYGVLTGIIITGASLYLMSLSSGVFQVIMYQSIAFTFMSFVMSFVFTVPHRVMEQKVVGTAFGIINFGGQAAGIFSPMIMGALIASTGSYKAAFIFLTICCLVAAVVVCFLPSAKKSQAATEYSTIEKAN</sequence>
<feature type="transmembrane region" description="Helical" evidence="6">
    <location>
        <begin position="254"/>
        <end position="271"/>
    </location>
</feature>
<dbReference type="AlphaFoldDB" id="A0A0K9GNP3"/>
<feature type="transmembrane region" description="Helical" evidence="6">
    <location>
        <begin position="104"/>
        <end position="120"/>
    </location>
</feature>
<accession>A0A0K9GNP3</accession>
<dbReference type="InterPro" id="IPR011701">
    <property type="entry name" value="MFS"/>
</dbReference>
<feature type="transmembrane region" description="Helical" evidence="6">
    <location>
        <begin position="168"/>
        <end position="185"/>
    </location>
</feature>
<dbReference type="PATRIC" id="fig|1679170.3.peg.167"/>
<proteinExistence type="predicted"/>
<feature type="transmembrane region" description="Helical" evidence="6">
    <location>
        <begin position="12"/>
        <end position="37"/>
    </location>
</feature>
<dbReference type="CDD" id="cd17319">
    <property type="entry name" value="MFS_ExuT_GudP_like"/>
    <property type="match status" value="1"/>
</dbReference>
<evidence type="ECO:0000256" key="3">
    <source>
        <dbReference type="ARBA" id="ARBA00022692"/>
    </source>
</evidence>
<feature type="transmembrane region" description="Helical" evidence="6">
    <location>
        <begin position="79"/>
        <end position="98"/>
    </location>
</feature>
<dbReference type="GO" id="GO:0005886">
    <property type="term" value="C:plasma membrane"/>
    <property type="evidence" value="ECO:0007669"/>
    <property type="project" value="UniProtKB-SubCell"/>
</dbReference>
<dbReference type="STRING" id="1679170.AC625_00920"/>
<dbReference type="OrthoDB" id="9773404at2"/>
<comment type="caution">
    <text evidence="8">The sequence shown here is derived from an EMBL/GenBank/DDBJ whole genome shotgun (WGS) entry which is preliminary data.</text>
</comment>
<dbReference type="Proteomes" id="UP000037146">
    <property type="component" value="Unassembled WGS sequence"/>
</dbReference>
<feature type="transmembrane region" description="Helical" evidence="6">
    <location>
        <begin position="283"/>
        <end position="302"/>
    </location>
</feature>
<feature type="transmembrane region" description="Helical" evidence="6">
    <location>
        <begin position="308"/>
        <end position="329"/>
    </location>
</feature>
<evidence type="ECO:0000256" key="1">
    <source>
        <dbReference type="ARBA" id="ARBA00004651"/>
    </source>
</evidence>
<evidence type="ECO:0000256" key="2">
    <source>
        <dbReference type="ARBA" id="ARBA00022448"/>
    </source>
</evidence>
<dbReference type="Pfam" id="PF07690">
    <property type="entry name" value="MFS_1"/>
    <property type="match status" value="1"/>
</dbReference>
<feature type="transmembrane region" description="Helical" evidence="6">
    <location>
        <begin position="215"/>
        <end position="234"/>
    </location>
</feature>
<dbReference type="InterPro" id="IPR020846">
    <property type="entry name" value="MFS_dom"/>
</dbReference>
<keyword evidence="3 6" id="KW-0812">Transmembrane</keyword>
<feature type="domain" description="Major facilitator superfamily (MFS) profile" evidence="7">
    <location>
        <begin position="13"/>
        <end position="397"/>
    </location>
</feature>
<dbReference type="Gene3D" id="1.20.1250.20">
    <property type="entry name" value="MFS general substrate transporter like domains"/>
    <property type="match status" value="2"/>
</dbReference>
<evidence type="ECO:0000256" key="5">
    <source>
        <dbReference type="ARBA" id="ARBA00023136"/>
    </source>
</evidence>
<keyword evidence="4 6" id="KW-1133">Transmembrane helix</keyword>
<name>A0A0K9GNP3_9BACI</name>
<dbReference type="GO" id="GO:0022857">
    <property type="term" value="F:transmembrane transporter activity"/>
    <property type="evidence" value="ECO:0007669"/>
    <property type="project" value="InterPro"/>
</dbReference>
<dbReference type="RefSeq" id="WP_049679590.1">
    <property type="nucleotide sequence ID" value="NZ_LFZW01000001.1"/>
</dbReference>
<dbReference type="PANTHER" id="PTHR11662:SF399">
    <property type="entry name" value="FI19708P1-RELATED"/>
    <property type="match status" value="1"/>
</dbReference>
<gene>
    <name evidence="8" type="ORF">AC625_00920</name>
</gene>
<dbReference type="SUPFAM" id="SSF103473">
    <property type="entry name" value="MFS general substrate transporter"/>
    <property type="match status" value="1"/>
</dbReference>
<keyword evidence="2" id="KW-0813">Transport</keyword>
<evidence type="ECO:0000259" key="7">
    <source>
        <dbReference type="PROSITE" id="PS50850"/>
    </source>
</evidence>